<dbReference type="CDD" id="cd01189">
    <property type="entry name" value="INT_ICEBs1_C_like"/>
    <property type="match status" value="1"/>
</dbReference>
<dbReference type="Pfam" id="PF13495">
    <property type="entry name" value="Phage_int_SAM_4"/>
    <property type="match status" value="1"/>
</dbReference>
<evidence type="ECO:0000256" key="5">
    <source>
        <dbReference type="PROSITE-ProRule" id="PRU01248"/>
    </source>
</evidence>
<dbReference type="PANTHER" id="PTHR30349">
    <property type="entry name" value="PHAGE INTEGRASE-RELATED"/>
    <property type="match status" value="1"/>
</dbReference>
<dbReference type="Gene3D" id="1.10.150.130">
    <property type="match status" value="1"/>
</dbReference>
<dbReference type="GO" id="GO:0003677">
    <property type="term" value="F:DNA binding"/>
    <property type="evidence" value="ECO:0007669"/>
    <property type="project" value="UniProtKB-UniRule"/>
</dbReference>
<evidence type="ECO:0000256" key="3">
    <source>
        <dbReference type="ARBA" id="ARBA00023125"/>
    </source>
</evidence>
<evidence type="ECO:0000259" key="7">
    <source>
        <dbReference type="PROSITE" id="PS51900"/>
    </source>
</evidence>
<proteinExistence type="inferred from homology"/>
<dbReference type="AlphaFoldDB" id="A0A848RFM5"/>
<evidence type="ECO:0000256" key="4">
    <source>
        <dbReference type="ARBA" id="ARBA00023172"/>
    </source>
</evidence>
<dbReference type="PROSITE" id="PS51900">
    <property type="entry name" value="CB"/>
    <property type="match status" value="1"/>
</dbReference>
<dbReference type="InterPro" id="IPR050090">
    <property type="entry name" value="Tyrosine_recombinase_XerCD"/>
</dbReference>
<dbReference type="InterPro" id="IPR013762">
    <property type="entry name" value="Integrase-like_cat_sf"/>
</dbReference>
<protein>
    <submittedName>
        <fullName evidence="8">Site-specific integrase</fullName>
    </submittedName>
</protein>
<accession>A0A848RFM5</accession>
<organism evidence="8 9">
    <name type="scientific">Peptoniphilus faecalis</name>
    <dbReference type="NCBI Taxonomy" id="2731255"/>
    <lineage>
        <taxon>Bacteria</taxon>
        <taxon>Bacillati</taxon>
        <taxon>Bacillota</taxon>
        <taxon>Tissierellia</taxon>
        <taxon>Tissierellales</taxon>
        <taxon>Peptoniphilaceae</taxon>
        <taxon>Peptoniphilus</taxon>
    </lineage>
</organism>
<dbReference type="SUPFAM" id="SSF56349">
    <property type="entry name" value="DNA breaking-rejoining enzymes"/>
    <property type="match status" value="1"/>
</dbReference>
<keyword evidence="9" id="KW-1185">Reference proteome</keyword>
<keyword evidence="2" id="KW-0229">DNA integration</keyword>
<dbReference type="Proteomes" id="UP000568273">
    <property type="component" value="Unassembled WGS sequence"/>
</dbReference>
<feature type="domain" description="Core-binding (CB)" evidence="7">
    <location>
        <begin position="65"/>
        <end position="156"/>
    </location>
</feature>
<sequence>MAIKDLGGGRYQIRIDKKDYSTGARKTKTLTLETELTGRQLDALLFTKEAVLEREVDKELNEVSNPGDLNLKDYFEKIFIKNKKREQNTIDWYVRYLRNRTYTFFGNKKIKTISDLDVKNFFSMLDNAKKANGKPLSQKTKKHYLTVLKAIFEDCVDRDLMNKNPASKIQVNVPNRPLSVSKFYTPDELKENLEKLSEYATTDKLTYFVLSYVCGFRPAEIMGLVWNKVSFERKEILVDKSLAATTKGYIYKSTKNENVRTSILTDYALSLLKVHKNNEKMKYTELKLKIPFEENYVFTLDDGSHWGKGKFRDFWCKFCKQHGLRYIPPYGLRHTSATLLAYANVPLPSIAKHLGDYSIESAQKYIHAVEDNRDIYESAFDLPNRVKVKKKDNVISF</sequence>
<gene>
    <name evidence="8" type="ORF">HKO22_00685</name>
</gene>
<comment type="similarity">
    <text evidence="1">Belongs to the 'phage' integrase family.</text>
</comment>
<evidence type="ECO:0000313" key="8">
    <source>
        <dbReference type="EMBL" id="NMW84259.1"/>
    </source>
</evidence>
<dbReference type="InterPro" id="IPR004107">
    <property type="entry name" value="Integrase_SAM-like_N"/>
</dbReference>
<dbReference type="InterPro" id="IPR010998">
    <property type="entry name" value="Integrase_recombinase_N"/>
</dbReference>
<dbReference type="PANTHER" id="PTHR30349:SF41">
    <property type="entry name" value="INTEGRASE_RECOMBINASE PROTEIN MJ0367-RELATED"/>
    <property type="match status" value="1"/>
</dbReference>
<dbReference type="RefSeq" id="WP_169967792.1">
    <property type="nucleotide sequence ID" value="NZ_JABDSR010000001.1"/>
</dbReference>
<dbReference type="InterPro" id="IPR002104">
    <property type="entry name" value="Integrase_catalytic"/>
</dbReference>
<dbReference type="Pfam" id="PF00589">
    <property type="entry name" value="Phage_integrase"/>
    <property type="match status" value="1"/>
</dbReference>
<dbReference type="InterPro" id="IPR044068">
    <property type="entry name" value="CB"/>
</dbReference>
<name>A0A848RFM5_9FIRM</name>
<dbReference type="Gene3D" id="1.10.443.10">
    <property type="entry name" value="Intergrase catalytic core"/>
    <property type="match status" value="1"/>
</dbReference>
<reference evidence="8" key="1">
    <citation type="submission" date="2020-04" db="EMBL/GenBank/DDBJ databases">
        <title>Peptoniphilus sp. nov. isolated from swine feces.</title>
        <authorList>
            <person name="Ryu S.W."/>
        </authorList>
    </citation>
    <scope>NUCLEOTIDE SEQUENCE [LARGE SCALE GENOMIC DNA]</scope>
    <source>
        <strain evidence="8">AGMB00490</strain>
    </source>
</reference>
<evidence type="ECO:0000256" key="1">
    <source>
        <dbReference type="ARBA" id="ARBA00008857"/>
    </source>
</evidence>
<evidence type="ECO:0000259" key="6">
    <source>
        <dbReference type="PROSITE" id="PS51898"/>
    </source>
</evidence>
<dbReference type="GO" id="GO:0015074">
    <property type="term" value="P:DNA integration"/>
    <property type="evidence" value="ECO:0007669"/>
    <property type="project" value="UniProtKB-KW"/>
</dbReference>
<comment type="caution">
    <text evidence="8">The sequence shown here is derived from an EMBL/GenBank/DDBJ whole genome shotgun (WGS) entry which is preliminary data.</text>
</comment>
<feature type="domain" description="Tyr recombinase" evidence="6">
    <location>
        <begin position="179"/>
        <end position="377"/>
    </location>
</feature>
<evidence type="ECO:0000313" key="9">
    <source>
        <dbReference type="Proteomes" id="UP000568273"/>
    </source>
</evidence>
<keyword evidence="4" id="KW-0233">DNA recombination</keyword>
<dbReference type="GO" id="GO:0006310">
    <property type="term" value="P:DNA recombination"/>
    <property type="evidence" value="ECO:0007669"/>
    <property type="project" value="UniProtKB-KW"/>
</dbReference>
<dbReference type="InterPro" id="IPR011010">
    <property type="entry name" value="DNA_brk_join_enz"/>
</dbReference>
<dbReference type="EMBL" id="JABDSR010000001">
    <property type="protein sequence ID" value="NMW84259.1"/>
    <property type="molecule type" value="Genomic_DNA"/>
</dbReference>
<evidence type="ECO:0000256" key="2">
    <source>
        <dbReference type="ARBA" id="ARBA00022908"/>
    </source>
</evidence>
<keyword evidence="3 5" id="KW-0238">DNA-binding</keyword>
<dbReference type="PROSITE" id="PS51898">
    <property type="entry name" value="TYR_RECOMBINASE"/>
    <property type="match status" value="1"/>
</dbReference>